<dbReference type="InterPro" id="IPR029057">
    <property type="entry name" value="PRTase-like"/>
</dbReference>
<keyword evidence="3" id="KW-1185">Reference proteome</keyword>
<dbReference type="PANTHER" id="PTHR47505">
    <property type="entry name" value="DNA UTILIZATION PROTEIN YHGH"/>
    <property type="match status" value="1"/>
</dbReference>
<organism evidence="2 3">
    <name type="scientific">Chitinophaga costaii</name>
    <dbReference type="NCBI Taxonomy" id="1335309"/>
    <lineage>
        <taxon>Bacteria</taxon>
        <taxon>Pseudomonadati</taxon>
        <taxon>Bacteroidota</taxon>
        <taxon>Chitinophagia</taxon>
        <taxon>Chitinophagales</taxon>
        <taxon>Chitinophagaceae</taxon>
        <taxon>Chitinophaga</taxon>
    </lineage>
</organism>
<dbReference type="STRING" id="1335309.GA0116948_10227"/>
<dbReference type="EMBL" id="FMAR01000002">
    <property type="protein sequence ID" value="SCB91195.1"/>
    <property type="molecule type" value="Genomic_DNA"/>
</dbReference>
<dbReference type="InterPro" id="IPR000836">
    <property type="entry name" value="PRTase_dom"/>
</dbReference>
<evidence type="ECO:0000313" key="3">
    <source>
        <dbReference type="Proteomes" id="UP000242818"/>
    </source>
</evidence>
<gene>
    <name evidence="2" type="ORF">GA0116948_10227</name>
</gene>
<protein>
    <submittedName>
        <fullName evidence="2">ComF family protein</fullName>
    </submittedName>
</protein>
<dbReference type="Proteomes" id="UP000242818">
    <property type="component" value="Unassembled WGS sequence"/>
</dbReference>
<proteinExistence type="inferred from homology"/>
<reference evidence="2 3" key="1">
    <citation type="submission" date="2016-08" db="EMBL/GenBank/DDBJ databases">
        <authorList>
            <person name="Seilhamer J.J."/>
        </authorList>
    </citation>
    <scope>NUCLEOTIDE SEQUENCE [LARGE SCALE GENOMIC DNA]</scope>
    <source>
        <strain evidence="2 3">A37T2</strain>
    </source>
</reference>
<dbReference type="SUPFAM" id="SSF53271">
    <property type="entry name" value="PRTase-like"/>
    <property type="match status" value="1"/>
</dbReference>
<sequence length="232" mass="26212">MRISRFLAPLGQLFYPHNCDACGSELTLSEEILCLRCLHKLPLTRYQLIDNNPLQRTYRGRVDIQHAFAAYYYEPGSPVQQLVHQFKYLGREDIAHFLGRKMGRLLQESPWRNAVDAIVPVPLYTDKLKQRGYNQALLLAEGMSEILQIAVWPHAIRRHRPGTSQTQKGRLDRWQQLKDMFSLGDAVTLAQQHVLLVDDVITTGATTEACASLLLQIPGTCVSICSLAVAES</sequence>
<evidence type="ECO:0000313" key="2">
    <source>
        <dbReference type="EMBL" id="SCB91195.1"/>
    </source>
</evidence>
<dbReference type="PANTHER" id="PTHR47505:SF1">
    <property type="entry name" value="DNA UTILIZATION PROTEIN YHGH"/>
    <property type="match status" value="1"/>
</dbReference>
<accession>A0A1C4A9E6</accession>
<dbReference type="RefSeq" id="WP_089709000.1">
    <property type="nucleotide sequence ID" value="NZ_FMAR01000002.1"/>
</dbReference>
<dbReference type="CDD" id="cd06223">
    <property type="entry name" value="PRTases_typeI"/>
    <property type="match status" value="1"/>
</dbReference>
<comment type="similarity">
    <text evidence="1">Belongs to the ComF/GntX family.</text>
</comment>
<dbReference type="InterPro" id="IPR051910">
    <property type="entry name" value="ComF/GntX_DNA_util-trans"/>
</dbReference>
<evidence type="ECO:0000256" key="1">
    <source>
        <dbReference type="ARBA" id="ARBA00008007"/>
    </source>
</evidence>
<dbReference type="Gene3D" id="3.40.50.2020">
    <property type="match status" value="1"/>
</dbReference>
<name>A0A1C4A9E6_9BACT</name>
<dbReference type="OrthoDB" id="9779910at2"/>
<dbReference type="AlphaFoldDB" id="A0A1C4A9E6"/>